<dbReference type="PANTHER" id="PTHR33375">
    <property type="entry name" value="CHROMOSOME-PARTITIONING PROTEIN PARB-RELATED"/>
    <property type="match status" value="1"/>
</dbReference>
<dbReference type="AlphaFoldDB" id="A0A285PI86"/>
<name>A0A285PI86_9HYPH</name>
<evidence type="ECO:0000313" key="4">
    <source>
        <dbReference type="Proteomes" id="UP000219439"/>
    </source>
</evidence>
<protein>
    <submittedName>
        <fullName evidence="3">Chromosome partitioning protein, ParB family</fullName>
    </submittedName>
</protein>
<dbReference type="SUPFAM" id="SSF109709">
    <property type="entry name" value="KorB DNA-binding domain-like"/>
    <property type="match status" value="1"/>
</dbReference>
<dbReference type="EMBL" id="OBEL01000008">
    <property type="protein sequence ID" value="SNZ21435.1"/>
    <property type="molecule type" value="Genomic_DNA"/>
</dbReference>
<dbReference type="InterPro" id="IPR003115">
    <property type="entry name" value="ParB_N"/>
</dbReference>
<dbReference type="Pfam" id="PF07506">
    <property type="entry name" value="RepB"/>
    <property type="match status" value="1"/>
</dbReference>
<dbReference type="SMART" id="SM00470">
    <property type="entry name" value="ParB"/>
    <property type="match status" value="1"/>
</dbReference>
<comment type="similarity">
    <text evidence="1">Belongs to the ParB family.</text>
</comment>
<dbReference type="SUPFAM" id="SSF110849">
    <property type="entry name" value="ParB/Sulfiredoxin"/>
    <property type="match status" value="1"/>
</dbReference>
<evidence type="ECO:0000259" key="2">
    <source>
        <dbReference type="SMART" id="SM00470"/>
    </source>
</evidence>
<dbReference type="InterPro" id="IPR004437">
    <property type="entry name" value="ParB/RepB/Spo0J"/>
</dbReference>
<evidence type="ECO:0000256" key="1">
    <source>
        <dbReference type="ARBA" id="ARBA00006295"/>
    </source>
</evidence>
<proteinExistence type="inferred from homology"/>
<dbReference type="PANTHER" id="PTHR33375:SF1">
    <property type="entry name" value="CHROMOSOME-PARTITIONING PROTEIN PARB-RELATED"/>
    <property type="match status" value="1"/>
</dbReference>
<dbReference type="InterPro" id="IPR050336">
    <property type="entry name" value="Chromosome_partition/occlusion"/>
</dbReference>
<sequence length="340" mass="38034">MARKNLLASITGGATDQGVNPKRAKYVKRGASRSMVSTIEEMAENSKKMMEGEAIVSLNPDLIDASFIADRLETDPQAFEELKQAIAEHGQSTPILVRPHPDDEGRYMVVYGHRRARAAKELEIEVRAVVKSLNDIAHIITQGQENTARSDLTFIEKALFARKLSDMEQSKDVIQAALTIDATLLSRMQSITDIIPSELLDALGSARGIGRDRWEDLKRLVTNPKQRDVALGLLEDEAFMQAEVREQFEMLFAKLGKDKNKVAKSALGPKGRMSNVAKKQLPGWSAKDEKVSASYKASAKSFNLTLKKEDAKGFGNFITAHLERLYEEYRQELEKDEKRK</sequence>
<dbReference type="Proteomes" id="UP000219439">
    <property type="component" value="Unassembled WGS sequence"/>
</dbReference>
<keyword evidence="4" id="KW-1185">Reference proteome</keyword>
<dbReference type="Gene3D" id="3.90.1530.30">
    <property type="match status" value="1"/>
</dbReference>
<dbReference type="CDD" id="cd16405">
    <property type="entry name" value="RepB_like_N"/>
    <property type="match status" value="1"/>
</dbReference>
<dbReference type="InterPro" id="IPR011111">
    <property type="entry name" value="Plasmid_RepB"/>
</dbReference>
<organism evidence="3 4">
    <name type="scientific">Cohaesibacter gelatinilyticus</name>
    <dbReference type="NCBI Taxonomy" id="372072"/>
    <lineage>
        <taxon>Bacteria</taxon>
        <taxon>Pseudomonadati</taxon>
        <taxon>Pseudomonadota</taxon>
        <taxon>Alphaproteobacteria</taxon>
        <taxon>Hyphomicrobiales</taxon>
        <taxon>Cohaesibacteraceae</taxon>
    </lineage>
</organism>
<dbReference type="InterPro" id="IPR036086">
    <property type="entry name" value="ParB/Sulfiredoxin_sf"/>
</dbReference>
<feature type="domain" description="ParB-like N-terminal" evidence="2">
    <location>
        <begin position="56"/>
        <end position="147"/>
    </location>
</feature>
<gene>
    <name evidence="3" type="ORF">SAMN06265368_4556</name>
</gene>
<accession>A0A285PI86</accession>
<evidence type="ECO:0000313" key="3">
    <source>
        <dbReference type="EMBL" id="SNZ21435.1"/>
    </source>
</evidence>
<dbReference type="NCBIfam" id="TIGR03454">
    <property type="entry name" value="partition_RepB"/>
    <property type="match status" value="1"/>
</dbReference>
<dbReference type="Pfam" id="PF02195">
    <property type="entry name" value="ParB_N"/>
    <property type="match status" value="1"/>
</dbReference>
<dbReference type="Gene3D" id="1.10.10.2830">
    <property type="match status" value="1"/>
</dbReference>
<dbReference type="OrthoDB" id="7908920at2"/>
<reference evidence="3 4" key="1">
    <citation type="submission" date="2017-09" db="EMBL/GenBank/DDBJ databases">
        <authorList>
            <person name="Ehlers B."/>
            <person name="Leendertz F.H."/>
        </authorList>
    </citation>
    <scope>NUCLEOTIDE SEQUENCE [LARGE SCALE GENOMIC DNA]</scope>
    <source>
        <strain evidence="3 4">DSM 18289</strain>
    </source>
</reference>
<dbReference type="GO" id="GO:0003677">
    <property type="term" value="F:DNA binding"/>
    <property type="evidence" value="ECO:0007669"/>
    <property type="project" value="InterPro"/>
</dbReference>
<dbReference type="NCBIfam" id="TIGR00180">
    <property type="entry name" value="parB_part"/>
    <property type="match status" value="1"/>
</dbReference>
<dbReference type="GO" id="GO:0005694">
    <property type="term" value="C:chromosome"/>
    <property type="evidence" value="ECO:0007669"/>
    <property type="project" value="TreeGrafter"/>
</dbReference>
<dbReference type="RefSeq" id="WP_097155814.1">
    <property type="nucleotide sequence ID" value="NZ_OBEL01000008.1"/>
</dbReference>
<dbReference type="GO" id="GO:0007059">
    <property type="term" value="P:chromosome segregation"/>
    <property type="evidence" value="ECO:0007669"/>
    <property type="project" value="TreeGrafter"/>
</dbReference>
<dbReference type="InterPro" id="IPR037972">
    <property type="entry name" value="RepB_N"/>
</dbReference>
<dbReference type="InterPro" id="IPR017819">
    <property type="entry name" value="Plasmid_partition_RepB"/>
</dbReference>